<feature type="signal peptide" evidence="1">
    <location>
        <begin position="1"/>
        <end position="22"/>
    </location>
</feature>
<feature type="chain" id="PRO_5041389805" evidence="1">
    <location>
        <begin position="23"/>
        <end position="86"/>
    </location>
</feature>
<accession>A0AA39Y6N7</accession>
<dbReference type="EMBL" id="JAULSV010000004">
    <property type="protein sequence ID" value="KAK0646938.1"/>
    <property type="molecule type" value="Genomic_DNA"/>
</dbReference>
<evidence type="ECO:0000313" key="3">
    <source>
        <dbReference type="Proteomes" id="UP001174936"/>
    </source>
</evidence>
<dbReference type="Proteomes" id="UP001174936">
    <property type="component" value="Unassembled WGS sequence"/>
</dbReference>
<evidence type="ECO:0000313" key="2">
    <source>
        <dbReference type="EMBL" id="KAK0646938.1"/>
    </source>
</evidence>
<evidence type="ECO:0000256" key="1">
    <source>
        <dbReference type="SAM" id="SignalP"/>
    </source>
</evidence>
<proteinExistence type="predicted"/>
<keyword evidence="1" id="KW-0732">Signal</keyword>
<protein>
    <submittedName>
        <fullName evidence="2">Uncharacterized protein</fullName>
    </submittedName>
</protein>
<sequence>MKLPSLTPLIPLLTLHTALTHATNIIFFPQRQCNSGQTVGNLLRGGAAMGTTEDNKVHLEGLKKVGATYYPDAALAPGSEALGLKK</sequence>
<comment type="caution">
    <text evidence="2">The sequence shown here is derived from an EMBL/GenBank/DDBJ whole genome shotgun (WGS) entry which is preliminary data.</text>
</comment>
<dbReference type="AlphaFoldDB" id="A0AA39Y6N7"/>
<gene>
    <name evidence="2" type="ORF">B0T16DRAFT_458815</name>
</gene>
<organism evidence="2 3">
    <name type="scientific">Cercophora newfieldiana</name>
    <dbReference type="NCBI Taxonomy" id="92897"/>
    <lineage>
        <taxon>Eukaryota</taxon>
        <taxon>Fungi</taxon>
        <taxon>Dikarya</taxon>
        <taxon>Ascomycota</taxon>
        <taxon>Pezizomycotina</taxon>
        <taxon>Sordariomycetes</taxon>
        <taxon>Sordariomycetidae</taxon>
        <taxon>Sordariales</taxon>
        <taxon>Lasiosphaeriaceae</taxon>
        <taxon>Cercophora</taxon>
    </lineage>
</organism>
<reference evidence="2" key="1">
    <citation type="submission" date="2023-06" db="EMBL/GenBank/DDBJ databases">
        <title>Genome-scale phylogeny and comparative genomics of the fungal order Sordariales.</title>
        <authorList>
            <consortium name="Lawrence Berkeley National Laboratory"/>
            <person name="Hensen N."/>
            <person name="Bonometti L."/>
            <person name="Westerberg I."/>
            <person name="Brannstrom I.O."/>
            <person name="Guillou S."/>
            <person name="Cros-Aarteil S."/>
            <person name="Calhoun S."/>
            <person name="Haridas S."/>
            <person name="Kuo A."/>
            <person name="Mondo S."/>
            <person name="Pangilinan J."/>
            <person name="Riley R."/>
            <person name="Labutti K."/>
            <person name="Andreopoulos B."/>
            <person name="Lipzen A."/>
            <person name="Chen C."/>
            <person name="Yanf M."/>
            <person name="Daum C."/>
            <person name="Ng V."/>
            <person name="Clum A."/>
            <person name="Steindorff A."/>
            <person name="Ohm R."/>
            <person name="Martin F."/>
            <person name="Silar P."/>
            <person name="Natvig D."/>
            <person name="Lalanne C."/>
            <person name="Gautier V."/>
            <person name="Ament-Velasquez S.L."/>
            <person name="Kruys A."/>
            <person name="Hutchinson M.I."/>
            <person name="Powell A.J."/>
            <person name="Barry K."/>
            <person name="Miller A.N."/>
            <person name="Grigoriev I.V."/>
            <person name="Debuchy R."/>
            <person name="Gladieux P."/>
            <person name="Thoren M.H."/>
            <person name="Johannesson H."/>
        </authorList>
    </citation>
    <scope>NUCLEOTIDE SEQUENCE</scope>
    <source>
        <strain evidence="2">SMH2532-1</strain>
    </source>
</reference>
<name>A0AA39Y6N7_9PEZI</name>
<keyword evidence="3" id="KW-1185">Reference proteome</keyword>